<dbReference type="GO" id="GO:0000725">
    <property type="term" value="P:recombinational repair"/>
    <property type="evidence" value="ECO:0007669"/>
    <property type="project" value="TreeGrafter"/>
</dbReference>
<dbReference type="AlphaFoldDB" id="A0A2V4UX89"/>
<dbReference type="Pfam" id="PF00580">
    <property type="entry name" value="UvrD-helicase"/>
    <property type="match status" value="1"/>
</dbReference>
<dbReference type="Gene3D" id="1.10.10.160">
    <property type="match status" value="1"/>
</dbReference>
<dbReference type="SUPFAM" id="SSF52540">
    <property type="entry name" value="P-loop containing nucleoside triphosphate hydrolases"/>
    <property type="match status" value="1"/>
</dbReference>
<dbReference type="InterPro" id="IPR027417">
    <property type="entry name" value="P-loop_NTPase"/>
</dbReference>
<evidence type="ECO:0000256" key="4">
    <source>
        <dbReference type="ARBA" id="ARBA00022840"/>
    </source>
</evidence>
<evidence type="ECO:0000313" key="9">
    <source>
        <dbReference type="EMBL" id="PYE38081.1"/>
    </source>
</evidence>
<dbReference type="GO" id="GO:0043138">
    <property type="term" value="F:3'-5' DNA helicase activity"/>
    <property type="evidence" value="ECO:0007669"/>
    <property type="project" value="TreeGrafter"/>
</dbReference>
<dbReference type="Proteomes" id="UP000247746">
    <property type="component" value="Unassembled WGS sequence"/>
</dbReference>
<sequence length="585" mass="67205">MILNNLTREQKLAVQQDGHVLLSACPGSGKTRTIIHKLAYESSRLDDNSKKKVVAVTFTIRASDEIFNRLNRMSIDSSRIWSGTLHSFCLEWILKPYSCYLLELQNGYTIADEAYKISLINDLKEKYRVNLYIDNTRLDRNGSFVESDNRKKAILNYYHQDLKEQKLIDFDLLLYYSYQLLVTYPKIGRVLSNLFHLICVDEYQDTQDLSYAIICNIINANNGNTSLFLAGDIDQAIYHSLGGVAKNKTEIESELNGQKIIEMSLTGNFRSTQRIIDYYNSFQSNPIPIIAQGANANEQGVISYNNTVNQDELVNELVRLIQENINNGIAENEICVLFPQWWLITSITGKLKPLLPDVNFDASGLAPMSKNRDNFWYTLSHLFLTESSPTIYSLRYKWAKELIDKFHEHTGTEFPEPYYIERNILRLTNSITSDKTEVVSYLEDCFFQFANKLNLDSKKYPSLGESWKVYFKNIKLRLNDRSYNVPSDIDSFKKLYKERGGIVINTCMGIKGEEFETVIAFGLLNGYIPHSNEASPHHASNKMMYVISSRAKKNLHLISETGRMIRDSNGVATPVLSNKRYTYDK</sequence>
<evidence type="ECO:0000256" key="5">
    <source>
        <dbReference type="ARBA" id="ARBA00023125"/>
    </source>
</evidence>
<dbReference type="PROSITE" id="PS51198">
    <property type="entry name" value="UVRD_HELICASE_ATP_BIND"/>
    <property type="match status" value="1"/>
</dbReference>
<protein>
    <recommendedName>
        <fullName evidence="6">DNA 3'-5' helicase II</fullName>
    </recommendedName>
</protein>
<gene>
    <name evidence="9" type="ORF">DFP82_10928</name>
</gene>
<dbReference type="InterPro" id="IPR013986">
    <property type="entry name" value="DExx_box_DNA_helicase_dom_sf"/>
</dbReference>
<comment type="caution">
    <text evidence="9">The sequence shown here is derived from an EMBL/GenBank/DDBJ whole genome shotgun (WGS) entry which is preliminary data.</text>
</comment>
<keyword evidence="10" id="KW-1185">Reference proteome</keyword>
<dbReference type="GO" id="GO:0005524">
    <property type="term" value="F:ATP binding"/>
    <property type="evidence" value="ECO:0007669"/>
    <property type="project" value="UniProtKB-UniRule"/>
</dbReference>
<dbReference type="InterPro" id="IPR000212">
    <property type="entry name" value="DNA_helicase_UvrD/REP"/>
</dbReference>
<keyword evidence="2 7" id="KW-0378">Hydrolase</keyword>
<dbReference type="Gene3D" id="3.40.50.300">
    <property type="entry name" value="P-loop containing nucleotide triphosphate hydrolases"/>
    <property type="match status" value="2"/>
</dbReference>
<evidence type="ECO:0000256" key="1">
    <source>
        <dbReference type="ARBA" id="ARBA00022741"/>
    </source>
</evidence>
<evidence type="ECO:0000313" key="10">
    <source>
        <dbReference type="Proteomes" id="UP000247746"/>
    </source>
</evidence>
<feature type="domain" description="UvrD-like helicase ATP-binding" evidence="8">
    <location>
        <begin position="3"/>
        <end position="272"/>
    </location>
</feature>
<keyword evidence="1 7" id="KW-0547">Nucleotide-binding</keyword>
<evidence type="ECO:0000256" key="7">
    <source>
        <dbReference type="PROSITE-ProRule" id="PRU00560"/>
    </source>
</evidence>
<name>A0A2V4UX89_9GAMM</name>
<dbReference type="PANTHER" id="PTHR11070:SF2">
    <property type="entry name" value="ATP-DEPENDENT DNA HELICASE SRS2"/>
    <property type="match status" value="1"/>
</dbReference>
<proteinExistence type="predicted"/>
<dbReference type="GO" id="GO:0016787">
    <property type="term" value="F:hydrolase activity"/>
    <property type="evidence" value="ECO:0007669"/>
    <property type="project" value="UniProtKB-UniRule"/>
</dbReference>
<dbReference type="EMBL" id="QJSU01000009">
    <property type="protein sequence ID" value="PYE38081.1"/>
    <property type="molecule type" value="Genomic_DNA"/>
</dbReference>
<organism evidence="9 10">
    <name type="scientific">Psychrobacter fozii</name>
    <dbReference type="NCBI Taxonomy" id="198480"/>
    <lineage>
        <taxon>Bacteria</taxon>
        <taxon>Pseudomonadati</taxon>
        <taxon>Pseudomonadota</taxon>
        <taxon>Gammaproteobacteria</taxon>
        <taxon>Moraxellales</taxon>
        <taxon>Moraxellaceae</taxon>
        <taxon>Psychrobacter</taxon>
    </lineage>
</organism>
<keyword evidence="3 7" id="KW-0347">Helicase</keyword>
<dbReference type="PANTHER" id="PTHR11070">
    <property type="entry name" value="UVRD / RECB / PCRA DNA HELICASE FAMILY MEMBER"/>
    <property type="match status" value="1"/>
</dbReference>
<accession>A0A2V4UX89</accession>
<reference evidence="9 10" key="1">
    <citation type="submission" date="2018-06" db="EMBL/GenBank/DDBJ databases">
        <title>Genomic Encyclopedia of Type Strains, Phase III (KMG-III): the genomes of soil and plant-associated and newly described type strains.</title>
        <authorList>
            <person name="Whitman W."/>
        </authorList>
    </citation>
    <scope>NUCLEOTIDE SEQUENCE [LARGE SCALE GENOMIC DNA]</scope>
    <source>
        <strain evidence="9 10">CECT 5889</strain>
    </source>
</reference>
<dbReference type="InterPro" id="IPR014016">
    <property type="entry name" value="UvrD-like_ATP-bd"/>
</dbReference>
<evidence type="ECO:0000256" key="2">
    <source>
        <dbReference type="ARBA" id="ARBA00022801"/>
    </source>
</evidence>
<dbReference type="GO" id="GO:0003677">
    <property type="term" value="F:DNA binding"/>
    <property type="evidence" value="ECO:0007669"/>
    <property type="project" value="UniProtKB-KW"/>
</dbReference>
<dbReference type="RefSeq" id="WP_110923893.1">
    <property type="nucleotide sequence ID" value="NZ_QJSU01000009.1"/>
</dbReference>
<evidence type="ECO:0000259" key="8">
    <source>
        <dbReference type="PROSITE" id="PS51198"/>
    </source>
</evidence>
<evidence type="ECO:0000256" key="6">
    <source>
        <dbReference type="ARBA" id="ARBA00034923"/>
    </source>
</evidence>
<keyword evidence="4 7" id="KW-0067">ATP-binding</keyword>
<keyword evidence="5" id="KW-0238">DNA-binding</keyword>
<feature type="binding site" evidence="7">
    <location>
        <begin position="24"/>
        <end position="31"/>
    </location>
    <ligand>
        <name>ATP</name>
        <dbReference type="ChEBI" id="CHEBI:30616"/>
    </ligand>
</feature>
<evidence type="ECO:0000256" key="3">
    <source>
        <dbReference type="ARBA" id="ARBA00022806"/>
    </source>
</evidence>
<dbReference type="OrthoDB" id="1100019at2"/>